<evidence type="ECO:0000256" key="1">
    <source>
        <dbReference type="SAM" id="MobiDB-lite"/>
    </source>
</evidence>
<dbReference type="InterPro" id="IPR036514">
    <property type="entry name" value="SGNH_hydro_sf"/>
</dbReference>
<dbReference type="KEGG" id="acel:acsn021_35330"/>
<keyword evidence="2" id="KW-1133">Transmembrane helix</keyword>
<keyword evidence="2" id="KW-0812">Transmembrane</keyword>
<feature type="domain" description="SGNH hydrolase-type esterase" evidence="3">
    <location>
        <begin position="166"/>
        <end position="330"/>
    </location>
</feature>
<dbReference type="AlphaFoldDB" id="A0A6S6QZ88"/>
<evidence type="ECO:0000259" key="3">
    <source>
        <dbReference type="Pfam" id="PF13472"/>
    </source>
</evidence>
<keyword evidence="5" id="KW-1185">Reference proteome</keyword>
<evidence type="ECO:0000313" key="4">
    <source>
        <dbReference type="EMBL" id="BCJ95964.1"/>
    </source>
</evidence>
<evidence type="ECO:0000313" key="5">
    <source>
        <dbReference type="Proteomes" id="UP000515561"/>
    </source>
</evidence>
<dbReference type="RefSeq" id="WP_184092352.1">
    <property type="nucleotide sequence ID" value="NZ_AP023367.1"/>
</dbReference>
<dbReference type="Gene3D" id="3.40.50.1110">
    <property type="entry name" value="SGNH hydrolase"/>
    <property type="match status" value="1"/>
</dbReference>
<gene>
    <name evidence="4" type="ORF">acsn021_35330</name>
</gene>
<dbReference type="Pfam" id="PF13472">
    <property type="entry name" value="Lipase_GDSL_2"/>
    <property type="match status" value="1"/>
</dbReference>
<name>A0A6S6QZ88_9FIRM</name>
<feature type="compositionally biased region" description="Basic and acidic residues" evidence="1">
    <location>
        <begin position="101"/>
        <end position="129"/>
    </location>
</feature>
<feature type="region of interest" description="Disordered" evidence="1">
    <location>
        <begin position="75"/>
        <end position="153"/>
    </location>
</feature>
<reference evidence="4 5" key="1">
    <citation type="journal article" date="2016" name="Int. J. Syst. Evol. Microbiol.">
        <title>Descriptions of Anaerotaenia torta gen. nov., sp. nov. and Anaerocolumna cellulosilytica gen. nov., sp. nov. isolated from a methanogenic reactor of cattle waste.</title>
        <authorList>
            <person name="Uek A."/>
            <person name="Ohtaki Y."/>
            <person name="Kaku N."/>
            <person name="Ueki K."/>
        </authorList>
    </citation>
    <scope>NUCLEOTIDE SEQUENCE [LARGE SCALE GENOMIC DNA]</scope>
    <source>
        <strain evidence="4 5">SN021</strain>
    </source>
</reference>
<dbReference type="SUPFAM" id="SSF52266">
    <property type="entry name" value="SGNH hydrolase"/>
    <property type="match status" value="1"/>
</dbReference>
<dbReference type="InterPro" id="IPR013830">
    <property type="entry name" value="SGNH_hydro"/>
</dbReference>
<sequence length="346" mass="39191">MDMKIRRRVWKKRRRRRELRRRIIIAVGMLLLMAAIILGGMYWMSKKGNQNTSPGPSGIPGIENHIDENAAKEPTLEYEPNQESGNGEDPLDTGKNSPQGDVDKETESTNKEEDGKGKDGKGKDGKGEDEKGEDGKDEDNKEEVVGEDTGTEFYEADESYFDDVLFIGDSRTAGFEMYSGLNNATFFADKGIDVNNIYEKTPIKQKGKNVTILEALKGKTFGKIYIMLGVNELGWVYDSIFIEKYSKLIDDIQQIQPKAKIVIESIIHVTKEKSDADKIYTNKIINSRNKLIKKMAEDKKIYYLDVNEVLTDKDGSLYADASKDGIHLNKQYCLILKEFLMKNTIK</sequence>
<keyword evidence="2" id="KW-0472">Membrane</keyword>
<accession>A0A6S6QZ88</accession>
<dbReference type="EMBL" id="AP023367">
    <property type="protein sequence ID" value="BCJ95964.1"/>
    <property type="molecule type" value="Genomic_DNA"/>
</dbReference>
<organism evidence="4 5">
    <name type="scientific">Anaerocolumna cellulosilytica</name>
    <dbReference type="NCBI Taxonomy" id="433286"/>
    <lineage>
        <taxon>Bacteria</taxon>
        <taxon>Bacillati</taxon>
        <taxon>Bacillota</taxon>
        <taxon>Clostridia</taxon>
        <taxon>Lachnospirales</taxon>
        <taxon>Lachnospiraceae</taxon>
        <taxon>Anaerocolumna</taxon>
    </lineage>
</organism>
<feature type="transmembrane region" description="Helical" evidence="2">
    <location>
        <begin position="21"/>
        <end position="44"/>
    </location>
</feature>
<protein>
    <recommendedName>
        <fullName evidence="3">SGNH hydrolase-type esterase domain-containing protein</fullName>
    </recommendedName>
</protein>
<evidence type="ECO:0000256" key="2">
    <source>
        <dbReference type="SAM" id="Phobius"/>
    </source>
</evidence>
<proteinExistence type="predicted"/>
<dbReference type="Proteomes" id="UP000515561">
    <property type="component" value="Chromosome"/>
</dbReference>